<name>A0AC61QM85_9BACT</name>
<organism evidence="1 2">
    <name type="scientific">Palleniella muris</name>
    <dbReference type="NCBI Taxonomy" id="3038145"/>
    <lineage>
        <taxon>Bacteria</taxon>
        <taxon>Pseudomonadati</taxon>
        <taxon>Bacteroidota</taxon>
        <taxon>Bacteroidia</taxon>
        <taxon>Bacteroidales</taxon>
        <taxon>Prevotellaceae</taxon>
        <taxon>Palleniella</taxon>
    </lineage>
</organism>
<accession>A0AC61QM85</accession>
<evidence type="ECO:0000313" key="2">
    <source>
        <dbReference type="Proteomes" id="UP000308886"/>
    </source>
</evidence>
<gene>
    <name evidence="1" type="ORF">E5358_13490</name>
</gene>
<keyword evidence="2" id="KW-1185">Reference proteome</keyword>
<sequence length="590" mass="63984">MKKIFTTLFALLGMTVAANAQSTVDDIKPMVHSQVIVFDNYTGNGTVARVKGTLFSSNYALDVTGGSIATNKGKIDLATMTYDNKGTETPLEHRDNITDDEIKALQAKYGKYGTHINSLRLKNAQDVIAVKPTAGSKIYVFGNGNNKSGKDSRIPKFSKSADLSDALNAAPAADWGPMNMYVYKFVVPADFDGKTPLYIGTYNGDAFYSYIIVEADEPAGTPSVEVGDLQYDDAKKLYYKEIVCTPNNYIIDGADLGETDVYYTTDGSDPTDASTKYTEPIKCYKDMTVKFQAYNMGMICEGANNEGTAEFKFNAPTLTVDGATATIATEYYNATNYYTFGDAKAVAGNTFTATASGTFTAYTEIKNGEYATWKSNPVSKPIYVIDPIKEKKVLTITGTAVEGEPDATTGNPTYEAQDAQLLINGNDSDPCFYLVPDAKFSCIMDAAYQIGEQQVYLQMDKPNLTFKVDEGESVHVKVVVSKNSCKNITSDNVDEKKTFVNVDGTTYGNEDITAENGNVIEFDIEAGVHTFQKYSGTGNINVATIEFSAPVPTGIKNVENAEAAKVAPKKVVKNGQIMIGDFNIAGQRVK</sequence>
<evidence type="ECO:0000313" key="1">
    <source>
        <dbReference type="EMBL" id="TGX80212.1"/>
    </source>
</evidence>
<proteinExistence type="predicted"/>
<protein>
    <submittedName>
        <fullName evidence="1">Uncharacterized protein</fullName>
    </submittedName>
</protein>
<comment type="caution">
    <text evidence="1">The sequence shown here is derived from an EMBL/GenBank/DDBJ whole genome shotgun (WGS) entry which is preliminary data.</text>
</comment>
<dbReference type="EMBL" id="SRZC01000028">
    <property type="protein sequence ID" value="TGX80212.1"/>
    <property type="molecule type" value="Genomic_DNA"/>
</dbReference>
<reference evidence="1" key="1">
    <citation type="submission" date="2019-04" db="EMBL/GenBank/DDBJ databases">
        <title>Microbes associate with the intestines of laboratory mice.</title>
        <authorList>
            <person name="Navarre W."/>
            <person name="Wong E."/>
            <person name="Huang K."/>
            <person name="Tropini C."/>
            <person name="Ng K."/>
            <person name="Yu B."/>
        </authorList>
    </citation>
    <scope>NUCLEOTIDE SEQUENCE</scope>
    <source>
        <strain evidence="1">NM73_A23</strain>
    </source>
</reference>
<dbReference type="Proteomes" id="UP000308886">
    <property type="component" value="Unassembled WGS sequence"/>
</dbReference>